<dbReference type="SUPFAM" id="SSF54637">
    <property type="entry name" value="Thioesterase/thiol ester dehydrase-isomerase"/>
    <property type="match status" value="1"/>
</dbReference>
<dbReference type="Gene3D" id="3.10.129.10">
    <property type="entry name" value="Hotdog Thioesterase"/>
    <property type="match status" value="1"/>
</dbReference>
<evidence type="ECO:0000313" key="4">
    <source>
        <dbReference type="Proteomes" id="UP000465622"/>
    </source>
</evidence>
<evidence type="ECO:0000259" key="2">
    <source>
        <dbReference type="Pfam" id="PF13452"/>
    </source>
</evidence>
<reference evidence="3 4" key="1">
    <citation type="journal article" date="2019" name="Emerg. Microbes Infect.">
        <title>Comprehensive subspecies identification of 175 nontuberculous mycobacteria species based on 7547 genomic profiles.</title>
        <authorList>
            <person name="Matsumoto Y."/>
            <person name="Kinjo T."/>
            <person name="Motooka D."/>
            <person name="Nabeya D."/>
            <person name="Jung N."/>
            <person name="Uechi K."/>
            <person name="Horii T."/>
            <person name="Iida T."/>
            <person name="Fujita J."/>
            <person name="Nakamura S."/>
        </authorList>
    </citation>
    <scope>NUCLEOTIDE SEQUENCE [LARGE SCALE GENOMIC DNA]</scope>
    <source>
        <strain evidence="3 4">JCM 12375</strain>
    </source>
</reference>
<dbReference type="EMBL" id="AP022567">
    <property type="protein sequence ID" value="BBX34910.1"/>
    <property type="molecule type" value="Genomic_DNA"/>
</dbReference>
<protein>
    <recommendedName>
        <fullName evidence="1">UPF0336 protein MMAGJ_41920</fullName>
    </recommendedName>
</protein>
<name>A0ABM7HWD8_MYCME</name>
<dbReference type="InterPro" id="IPR039569">
    <property type="entry name" value="FAS1-like_DH_region"/>
</dbReference>
<proteinExistence type="inferred from homology"/>
<sequence>MALSSNIVGMHYRHPEHYEVGREKIREHAVAVKNDDAYHHDEKVAGALGHDSLPAPLTFSCIFGYQAQSAFFEYAKIGIQDAQIVQVDQKFVYRKPIFAGDKLYADVYVDSVRQAHGTDLIVMKTIITDSSGDEVQESYTTLAGRTGEDGEGFSDGSA</sequence>
<dbReference type="Pfam" id="PF13452">
    <property type="entry name" value="FAS1_DH_region"/>
    <property type="match status" value="1"/>
</dbReference>
<keyword evidence="4" id="KW-1185">Reference proteome</keyword>
<dbReference type="PIRSF" id="PIRSF018072">
    <property type="entry name" value="UCP018072"/>
    <property type="match status" value="1"/>
</dbReference>
<gene>
    <name evidence="3" type="ORF">MMAGJ_41920</name>
</gene>
<evidence type="ECO:0000313" key="3">
    <source>
        <dbReference type="EMBL" id="BBX34910.1"/>
    </source>
</evidence>
<dbReference type="NCBIfam" id="NF010245">
    <property type="entry name" value="PRK13692.1"/>
    <property type="match status" value="1"/>
</dbReference>
<comment type="similarity">
    <text evidence="1">Belongs to the UPF0336 family.</text>
</comment>
<dbReference type="Proteomes" id="UP000465622">
    <property type="component" value="Chromosome"/>
</dbReference>
<dbReference type="RefSeq" id="WP_036429238.1">
    <property type="nucleotide sequence ID" value="NZ_AP022567.1"/>
</dbReference>
<dbReference type="InterPro" id="IPR016709">
    <property type="entry name" value="HadA-like"/>
</dbReference>
<dbReference type="NCBIfam" id="NF040624">
    <property type="entry name" value="HadA"/>
    <property type="match status" value="1"/>
</dbReference>
<evidence type="ECO:0000256" key="1">
    <source>
        <dbReference type="HAMAP-Rule" id="MF_00799"/>
    </source>
</evidence>
<accession>A0ABM7HWD8</accession>
<feature type="domain" description="FAS1-like dehydratase" evidence="2">
    <location>
        <begin position="7"/>
        <end position="136"/>
    </location>
</feature>
<dbReference type="HAMAP" id="MF_00799">
    <property type="entry name" value="UPF0336"/>
    <property type="match status" value="1"/>
</dbReference>
<dbReference type="InterPro" id="IPR029069">
    <property type="entry name" value="HotDog_dom_sf"/>
</dbReference>
<dbReference type="InterPro" id="IPR054849">
    <property type="entry name" value="UPF0336_fam"/>
</dbReference>
<dbReference type="CDD" id="cd03441">
    <property type="entry name" value="R_hydratase_like"/>
    <property type="match status" value="1"/>
</dbReference>
<organism evidence="3 4">
    <name type="scientific">Mycolicibacterium mageritense</name>
    <name type="common">Mycobacterium mageritense</name>
    <dbReference type="NCBI Taxonomy" id="53462"/>
    <lineage>
        <taxon>Bacteria</taxon>
        <taxon>Bacillati</taxon>
        <taxon>Actinomycetota</taxon>
        <taxon>Actinomycetes</taxon>
        <taxon>Mycobacteriales</taxon>
        <taxon>Mycobacteriaceae</taxon>
        <taxon>Mycolicibacterium</taxon>
    </lineage>
</organism>